<evidence type="ECO:0000256" key="1">
    <source>
        <dbReference type="ARBA" id="ARBA00004613"/>
    </source>
</evidence>
<dbReference type="Proteomes" id="UP000002875">
    <property type="component" value="Plasmid pEMTOL01"/>
</dbReference>
<dbReference type="Pfam" id="PF01522">
    <property type="entry name" value="Polysacc_deac_1"/>
    <property type="match status" value="1"/>
</dbReference>
<feature type="domain" description="NodB homology" evidence="3">
    <location>
        <begin position="80"/>
        <end position="259"/>
    </location>
</feature>
<dbReference type="InterPro" id="IPR051398">
    <property type="entry name" value="Polysacch_Deacetylase"/>
</dbReference>
<evidence type="ECO:0000256" key="2">
    <source>
        <dbReference type="ARBA" id="ARBA00022729"/>
    </source>
</evidence>
<dbReference type="RefSeq" id="WP_015026287.1">
    <property type="nucleotide sequence ID" value="NC_018742.1"/>
</dbReference>
<protein>
    <submittedName>
        <fullName evidence="4">Polysaccharide deacetylase</fullName>
    </submittedName>
</protein>
<keyword evidence="4" id="KW-0614">Plasmid</keyword>
<dbReference type="CDD" id="cd10918">
    <property type="entry name" value="CE4_NodB_like_5s_6s"/>
    <property type="match status" value="1"/>
</dbReference>
<sequence>MLTFYFLLASIIILFLYLGKQTHQSSITILLYHKFSINASDDLTVKISDFEKQIQFLLEEGFEIIPIESLFDNFSSIEQKRIVITFDDGYLNNLELAYPIIQKYKIPVTIFLPTAFIGKESSWEKHPQKLMSLEQLKSLDSKLVSFGLHSHTHISFRQFGIELIVKELKLNHDFFKNNDLPFAPFFAYPYGAYPKDKITFGYLKSALEFLGLKGAFIVGNGISINPQKNPYLIKRLSVKGDESLRIFKFKIQGLKGLNG</sequence>
<geneLocation type="plasmid" evidence="4 5">
    <name>pEMTOL01</name>
</geneLocation>
<proteinExistence type="predicted"/>
<dbReference type="SUPFAM" id="SSF88713">
    <property type="entry name" value="Glycoside hydrolase/deacetylase"/>
    <property type="match status" value="1"/>
</dbReference>
<reference evidence="4 5" key="1">
    <citation type="submission" date="2011-07" db="EMBL/GenBank/DDBJ databases">
        <title>The complete genome of plasmid 1 of Emticicia oligotrophica DSM 17448.</title>
        <authorList>
            <consortium name="US DOE Joint Genome Institute (JGI-PGF)"/>
            <person name="Lucas S."/>
            <person name="Han J."/>
            <person name="Lapidus A."/>
            <person name="Bruce D."/>
            <person name="Goodwin L."/>
            <person name="Pitluck S."/>
            <person name="Peters L."/>
            <person name="Kyrpides N."/>
            <person name="Mavromatis K."/>
            <person name="Ivanova N."/>
            <person name="Ovchinnikova G."/>
            <person name="Teshima H."/>
            <person name="Detter J.C."/>
            <person name="Tapia R."/>
            <person name="Han C."/>
            <person name="Land M."/>
            <person name="Hauser L."/>
            <person name="Markowitz V."/>
            <person name="Cheng J.-F."/>
            <person name="Hugenholtz P."/>
            <person name="Woyke T."/>
            <person name="Wu D."/>
            <person name="Tindall B."/>
            <person name="Pomrenke H."/>
            <person name="Brambilla E."/>
            <person name="Klenk H.-P."/>
            <person name="Eisen J.A."/>
        </authorList>
    </citation>
    <scope>NUCLEOTIDE SEQUENCE [LARGE SCALE GENOMIC DNA]</scope>
    <source>
        <strain evidence="5">DSM 17448 / GPTSA100-15</strain>
        <plasmid evidence="4 5">pEMTOL01</plasmid>
    </source>
</reference>
<evidence type="ECO:0000313" key="4">
    <source>
        <dbReference type="EMBL" id="AFK05541.1"/>
    </source>
</evidence>
<dbReference type="PROSITE" id="PS51677">
    <property type="entry name" value="NODB"/>
    <property type="match status" value="1"/>
</dbReference>
<dbReference type="PANTHER" id="PTHR34216">
    <property type="match status" value="1"/>
</dbReference>
<dbReference type="InterPro" id="IPR002509">
    <property type="entry name" value="NODB_dom"/>
</dbReference>
<accession>A0ABM5N7R1</accession>
<dbReference type="Gene3D" id="3.20.20.370">
    <property type="entry name" value="Glycoside hydrolase/deacetylase"/>
    <property type="match status" value="1"/>
</dbReference>
<dbReference type="EMBL" id="CP002962">
    <property type="protein sequence ID" value="AFK05541.1"/>
    <property type="molecule type" value="Genomic_DNA"/>
</dbReference>
<gene>
    <name evidence="4" type="ordered locus">Emtol_0271</name>
</gene>
<dbReference type="PANTHER" id="PTHR34216:SF3">
    <property type="entry name" value="POLY-BETA-1,6-N-ACETYL-D-GLUCOSAMINE N-DEACETYLASE"/>
    <property type="match status" value="1"/>
</dbReference>
<name>A0ABM5N7R1_EMTOG</name>
<evidence type="ECO:0000313" key="5">
    <source>
        <dbReference type="Proteomes" id="UP000002875"/>
    </source>
</evidence>
<keyword evidence="5" id="KW-1185">Reference proteome</keyword>
<organism evidence="4 5">
    <name type="scientific">Emticicia oligotrophica (strain DSM 17448 / CIP 109782 / MTCC 6937 / GPTSA100-15)</name>
    <dbReference type="NCBI Taxonomy" id="929562"/>
    <lineage>
        <taxon>Bacteria</taxon>
        <taxon>Pseudomonadati</taxon>
        <taxon>Bacteroidota</taxon>
        <taxon>Cytophagia</taxon>
        <taxon>Cytophagales</taxon>
        <taxon>Leadbetterellaceae</taxon>
        <taxon>Emticicia</taxon>
    </lineage>
</organism>
<evidence type="ECO:0000259" key="3">
    <source>
        <dbReference type="PROSITE" id="PS51677"/>
    </source>
</evidence>
<comment type="subcellular location">
    <subcellularLocation>
        <location evidence="1">Secreted</location>
    </subcellularLocation>
</comment>
<dbReference type="InterPro" id="IPR011330">
    <property type="entry name" value="Glyco_hydro/deAcase_b/a-brl"/>
</dbReference>
<keyword evidence="2" id="KW-0732">Signal</keyword>